<dbReference type="Proteomes" id="UP000008550">
    <property type="component" value="Chromosome"/>
</dbReference>
<keyword evidence="4" id="KW-0808">Transferase</keyword>
<comment type="similarity">
    <text evidence="1">Belongs to the bacterial sugar transferase family.</text>
</comment>
<dbReference type="OrthoDB" id="9808602at2"/>
<dbReference type="AlphaFoldDB" id="B0THJ9"/>
<proteinExistence type="inferred from homology"/>
<evidence type="ECO:0000313" key="5">
    <source>
        <dbReference type="Proteomes" id="UP000008550"/>
    </source>
</evidence>
<dbReference type="Pfam" id="PF02397">
    <property type="entry name" value="Bac_transf"/>
    <property type="match status" value="1"/>
</dbReference>
<keyword evidence="2" id="KW-0472">Membrane</keyword>
<feature type="transmembrane region" description="Helical" evidence="2">
    <location>
        <begin position="50"/>
        <end position="67"/>
    </location>
</feature>
<dbReference type="eggNOG" id="COG2148">
    <property type="taxonomic scope" value="Bacteria"/>
</dbReference>
<protein>
    <submittedName>
        <fullName evidence="4">Bacterial sugar transferase domain protein</fullName>
    </submittedName>
</protein>
<feature type="transmembrane region" description="Helical" evidence="2">
    <location>
        <begin position="12"/>
        <end position="30"/>
    </location>
</feature>
<dbReference type="PANTHER" id="PTHR30576:SF0">
    <property type="entry name" value="UNDECAPRENYL-PHOSPHATE N-ACETYLGALACTOSAMINYL 1-PHOSPHATE TRANSFERASE-RELATED"/>
    <property type="match status" value="1"/>
</dbReference>
<keyword evidence="2" id="KW-0812">Transmembrane</keyword>
<dbReference type="InterPro" id="IPR003362">
    <property type="entry name" value="Bact_transf"/>
</dbReference>
<evidence type="ECO:0000313" key="4">
    <source>
        <dbReference type="EMBL" id="ABZ83437.1"/>
    </source>
</evidence>
<keyword evidence="5" id="KW-1185">Reference proteome</keyword>
<feature type="domain" description="Bacterial sugar transferase" evidence="3">
    <location>
        <begin position="227"/>
        <end position="407"/>
    </location>
</feature>
<dbReference type="STRING" id="498761.HM1_1137"/>
<dbReference type="HOGENOM" id="CLU_024920_0_0_9"/>
<evidence type="ECO:0000256" key="2">
    <source>
        <dbReference type="SAM" id="Phobius"/>
    </source>
</evidence>
<sequence length="413" mass="47280">MWAILQPRKSAFLLILSDLVTTCLLLWLAAELMFPESLKLENLEAIMGTFPWICIAVVSSALLMDLYHTEGSFSRYNVFLSAVIAAGLTVVISGGASFFLRFFAFPRSVMLLFGLLLIIYFYLSRWAYHRLERGRPGACFVTQEEYSEGKLDELNLETDTIVIQDFMDMNLRKQAIVESVKHCRTLRVEVTPTDILLHGGNLISRDGRIYIEVTPGVGQTQFTDLVKRIFDLVIALAALPICLPLIALIAAVVWLDSGAPVFYTQERVTMRGRLFRIYKFRTMIPDAERHTGPVLASEKDPRLTRVGTYLRYWRLDELPQIWNVIRGDMSLVGPRPERPHFVREFGREIPEYHLRHLIPPGITGMAQIYGRYSSNPEEKLIYDLFYSKRRGPVSDIILLIKTIKVVMQRDKAV</sequence>
<dbReference type="GO" id="GO:0016780">
    <property type="term" value="F:phosphotransferase activity, for other substituted phosphate groups"/>
    <property type="evidence" value="ECO:0007669"/>
    <property type="project" value="TreeGrafter"/>
</dbReference>
<evidence type="ECO:0000256" key="1">
    <source>
        <dbReference type="ARBA" id="ARBA00006464"/>
    </source>
</evidence>
<organism evidence="4 5">
    <name type="scientific">Heliobacterium modesticaldum (strain ATCC 51547 / Ice1)</name>
    <dbReference type="NCBI Taxonomy" id="498761"/>
    <lineage>
        <taxon>Bacteria</taxon>
        <taxon>Bacillati</taxon>
        <taxon>Bacillota</taxon>
        <taxon>Clostridia</taxon>
        <taxon>Eubacteriales</taxon>
        <taxon>Heliobacteriaceae</taxon>
        <taxon>Heliomicrobium</taxon>
    </lineage>
</organism>
<feature type="transmembrane region" description="Helical" evidence="2">
    <location>
        <begin position="79"/>
        <end position="99"/>
    </location>
</feature>
<evidence type="ECO:0000259" key="3">
    <source>
        <dbReference type="Pfam" id="PF02397"/>
    </source>
</evidence>
<accession>B0THJ9</accession>
<dbReference type="KEGG" id="hmo:HM1_1137"/>
<reference evidence="4 5" key="1">
    <citation type="journal article" date="2008" name="J. Bacteriol.">
        <title>The genome of Heliobacterium modesticaldum, a phototrophic representative of the Firmicutes containing the simplest photosynthetic apparatus.</title>
        <authorList>
            <person name="Sattley W.M."/>
            <person name="Madigan M.T."/>
            <person name="Swingley W.D."/>
            <person name="Cheung P.C."/>
            <person name="Clocksin K.M."/>
            <person name="Conrad A.L."/>
            <person name="Dejesa L.C."/>
            <person name="Honchak B.M."/>
            <person name="Jung D.O."/>
            <person name="Karbach L.E."/>
            <person name="Kurdoglu A."/>
            <person name="Lahiri S."/>
            <person name="Mastrian S.D."/>
            <person name="Page L.E."/>
            <person name="Taylor H.L."/>
            <person name="Wang Z.T."/>
            <person name="Raymond J."/>
            <person name="Chen M."/>
            <person name="Blankenship R.E."/>
            <person name="Touchman J.W."/>
        </authorList>
    </citation>
    <scope>NUCLEOTIDE SEQUENCE [LARGE SCALE GENOMIC DNA]</scope>
    <source>
        <strain evidence="5">ATCC 51547 / Ice1</strain>
    </source>
</reference>
<feature type="transmembrane region" description="Helical" evidence="2">
    <location>
        <begin position="105"/>
        <end position="123"/>
    </location>
</feature>
<dbReference type="PANTHER" id="PTHR30576">
    <property type="entry name" value="COLANIC BIOSYNTHESIS UDP-GLUCOSE LIPID CARRIER TRANSFERASE"/>
    <property type="match status" value="1"/>
</dbReference>
<feature type="transmembrane region" description="Helical" evidence="2">
    <location>
        <begin position="229"/>
        <end position="255"/>
    </location>
</feature>
<dbReference type="RefSeq" id="WP_012281967.1">
    <property type="nucleotide sequence ID" value="NC_010337.2"/>
</dbReference>
<keyword evidence="2" id="KW-1133">Transmembrane helix</keyword>
<name>B0THJ9_HELMI</name>
<gene>
    <name evidence="4" type="ORF">HM1_1137</name>
</gene>
<dbReference type="EMBL" id="CP000930">
    <property type="protein sequence ID" value="ABZ83437.1"/>
    <property type="molecule type" value="Genomic_DNA"/>
</dbReference>